<organism evidence="1 2">
    <name type="scientific">Asparagus officinalis</name>
    <name type="common">Garden asparagus</name>
    <dbReference type="NCBI Taxonomy" id="4686"/>
    <lineage>
        <taxon>Eukaryota</taxon>
        <taxon>Viridiplantae</taxon>
        <taxon>Streptophyta</taxon>
        <taxon>Embryophyta</taxon>
        <taxon>Tracheophyta</taxon>
        <taxon>Spermatophyta</taxon>
        <taxon>Magnoliopsida</taxon>
        <taxon>Liliopsida</taxon>
        <taxon>Asparagales</taxon>
        <taxon>Asparagaceae</taxon>
        <taxon>Asparagoideae</taxon>
        <taxon>Asparagus</taxon>
    </lineage>
</organism>
<dbReference type="EMBL" id="CM007385">
    <property type="protein sequence ID" value="ONK68362.1"/>
    <property type="molecule type" value="Genomic_DNA"/>
</dbReference>
<dbReference type="AlphaFoldDB" id="A0A5P1EQS2"/>
<name>A0A5P1EQS2_ASPOF</name>
<evidence type="ECO:0000313" key="1">
    <source>
        <dbReference type="EMBL" id="ONK68362.1"/>
    </source>
</evidence>
<accession>A0A5P1EQS2</accession>
<dbReference type="Proteomes" id="UP000243459">
    <property type="component" value="Chromosome 5"/>
</dbReference>
<protein>
    <submittedName>
        <fullName evidence="1">Uncharacterized protein</fullName>
    </submittedName>
</protein>
<dbReference type="Gramene" id="ONK68362">
    <property type="protein sequence ID" value="ONK68362"/>
    <property type="gene ID" value="A4U43_C05F10640"/>
</dbReference>
<keyword evidence="2" id="KW-1185">Reference proteome</keyword>
<evidence type="ECO:0000313" key="2">
    <source>
        <dbReference type="Proteomes" id="UP000243459"/>
    </source>
</evidence>
<proteinExistence type="predicted"/>
<sequence length="71" mass="8069">MTVIGNEEFHISEERIDVFQSKENDSDREVVVEKSLENDSDREVVVEKSLLSSVVLEEDSATKEDDKAVLQ</sequence>
<reference evidence="2" key="1">
    <citation type="journal article" date="2017" name="Nat. Commun.">
        <title>The asparagus genome sheds light on the origin and evolution of a young Y chromosome.</title>
        <authorList>
            <person name="Harkess A."/>
            <person name="Zhou J."/>
            <person name="Xu C."/>
            <person name="Bowers J.E."/>
            <person name="Van der Hulst R."/>
            <person name="Ayyampalayam S."/>
            <person name="Mercati F."/>
            <person name="Riccardi P."/>
            <person name="McKain M.R."/>
            <person name="Kakrana A."/>
            <person name="Tang H."/>
            <person name="Ray J."/>
            <person name="Groenendijk J."/>
            <person name="Arikit S."/>
            <person name="Mathioni S.M."/>
            <person name="Nakano M."/>
            <person name="Shan H."/>
            <person name="Telgmann-Rauber A."/>
            <person name="Kanno A."/>
            <person name="Yue Z."/>
            <person name="Chen H."/>
            <person name="Li W."/>
            <person name="Chen Y."/>
            <person name="Xu X."/>
            <person name="Zhang Y."/>
            <person name="Luo S."/>
            <person name="Chen H."/>
            <person name="Gao J."/>
            <person name="Mao Z."/>
            <person name="Pires J.C."/>
            <person name="Luo M."/>
            <person name="Kudrna D."/>
            <person name="Wing R.A."/>
            <person name="Meyers B.C."/>
            <person name="Yi K."/>
            <person name="Kong H."/>
            <person name="Lavrijsen P."/>
            <person name="Sunseri F."/>
            <person name="Falavigna A."/>
            <person name="Ye Y."/>
            <person name="Leebens-Mack J.H."/>
            <person name="Chen G."/>
        </authorList>
    </citation>
    <scope>NUCLEOTIDE SEQUENCE [LARGE SCALE GENOMIC DNA]</scope>
    <source>
        <strain evidence="2">cv. DH0086</strain>
    </source>
</reference>
<gene>
    <name evidence="1" type="ORF">A4U43_C05F10640</name>
</gene>